<sequence>MKKTYKTPTIEVIKVQLEESIAAASIVTGGATSMPEIEEEILIEDTQKWTIDLD</sequence>
<keyword evidence="2" id="KW-1185">Reference proteome</keyword>
<dbReference type="RefSeq" id="WP_202105185.1">
    <property type="nucleotide sequence ID" value="NZ_JAERTY010000017.1"/>
</dbReference>
<dbReference type="Proteomes" id="UP000625283">
    <property type="component" value="Unassembled WGS sequence"/>
</dbReference>
<evidence type="ECO:0008006" key="3">
    <source>
        <dbReference type="Google" id="ProtNLM"/>
    </source>
</evidence>
<organism evidence="1 2">
    <name type="scientific">Sphingobacterium faecale</name>
    <dbReference type="NCBI Taxonomy" id="2803775"/>
    <lineage>
        <taxon>Bacteria</taxon>
        <taxon>Pseudomonadati</taxon>
        <taxon>Bacteroidota</taxon>
        <taxon>Sphingobacteriia</taxon>
        <taxon>Sphingobacteriales</taxon>
        <taxon>Sphingobacteriaceae</taxon>
        <taxon>Sphingobacterium</taxon>
    </lineage>
</organism>
<protein>
    <recommendedName>
        <fullName evidence="3">Lasso RiPP family leader peptide-containing protein</fullName>
    </recommendedName>
</protein>
<dbReference type="EMBL" id="JAERTY010000017">
    <property type="protein sequence ID" value="MBL1411471.1"/>
    <property type="molecule type" value="Genomic_DNA"/>
</dbReference>
<proteinExistence type="predicted"/>
<gene>
    <name evidence="1" type="ORF">JKG61_22120</name>
</gene>
<evidence type="ECO:0000313" key="1">
    <source>
        <dbReference type="EMBL" id="MBL1411471.1"/>
    </source>
</evidence>
<accession>A0ABS1R9S6</accession>
<name>A0ABS1R9S6_9SPHI</name>
<evidence type="ECO:0000313" key="2">
    <source>
        <dbReference type="Proteomes" id="UP000625283"/>
    </source>
</evidence>
<comment type="caution">
    <text evidence="1">The sequence shown here is derived from an EMBL/GenBank/DDBJ whole genome shotgun (WGS) entry which is preliminary data.</text>
</comment>
<reference evidence="1 2" key="1">
    <citation type="submission" date="2021-01" db="EMBL/GenBank/DDBJ databases">
        <title>C459-1 draft genome sequence.</title>
        <authorList>
            <person name="Zhang X.-F."/>
        </authorList>
    </citation>
    <scope>NUCLEOTIDE SEQUENCE [LARGE SCALE GENOMIC DNA]</scope>
    <source>
        <strain evidence="2">C459-1</strain>
    </source>
</reference>